<dbReference type="InterPro" id="IPR003203">
    <property type="entry name" value="CobU/CobP"/>
</dbReference>
<evidence type="ECO:0000256" key="11">
    <source>
        <dbReference type="ARBA" id="ARBA00022777"/>
    </source>
</evidence>
<dbReference type="EC" id="2.7.1.156" evidence="14"/>
<keyword evidence="18" id="KW-1185">Reference proteome</keyword>
<evidence type="ECO:0000256" key="10">
    <source>
        <dbReference type="ARBA" id="ARBA00022741"/>
    </source>
</evidence>
<dbReference type="GO" id="GO:0008820">
    <property type="term" value="F:cobinamide phosphate guanylyltransferase activity"/>
    <property type="evidence" value="ECO:0007669"/>
    <property type="project" value="UniProtKB-UniRule"/>
</dbReference>
<keyword evidence="12 14" id="KW-0067">ATP-binding</keyword>
<dbReference type="EMBL" id="FPCH01000001">
    <property type="protein sequence ID" value="SFV26545.1"/>
    <property type="molecule type" value="Genomic_DNA"/>
</dbReference>
<feature type="active site" description="GMP-histidine intermediate" evidence="15">
    <location>
        <position position="55"/>
    </location>
</feature>
<dbReference type="Pfam" id="PF02283">
    <property type="entry name" value="CobU"/>
    <property type="match status" value="1"/>
</dbReference>
<feature type="binding site" evidence="16">
    <location>
        <begin position="14"/>
        <end position="21"/>
    </location>
    <ligand>
        <name>GTP</name>
        <dbReference type="ChEBI" id="CHEBI:37565"/>
    </ligand>
</feature>
<dbReference type="STRING" id="51670.SAMN04488557_0512"/>
<keyword evidence="13 14" id="KW-0342">GTP-binding</keyword>
<comment type="similarity">
    <text evidence="7 14">Belongs to the CobU/CobP family.</text>
</comment>
<dbReference type="PIRSF" id="PIRSF006135">
    <property type="entry name" value="CobU"/>
    <property type="match status" value="1"/>
</dbReference>
<dbReference type="GO" id="GO:0009236">
    <property type="term" value="P:cobalamin biosynthetic process"/>
    <property type="evidence" value="ECO:0007669"/>
    <property type="project" value="UniProtKB-UniRule"/>
</dbReference>
<dbReference type="OrthoDB" id="9788370at2"/>
<dbReference type="GO" id="GO:0005525">
    <property type="term" value="F:GTP binding"/>
    <property type="evidence" value="ECO:0007669"/>
    <property type="project" value="UniProtKB-UniRule"/>
</dbReference>
<protein>
    <recommendedName>
        <fullName evidence="14">Bifunctional adenosylcobalamin biosynthesis protein</fullName>
        <ecNumber evidence="14">2.7.1.156</ecNumber>
        <ecNumber evidence="14">2.7.7.62</ecNumber>
    </recommendedName>
</protein>
<dbReference type="CDD" id="cd00544">
    <property type="entry name" value="CobU"/>
    <property type="match status" value="1"/>
</dbReference>
<comment type="pathway">
    <text evidence="6 14">Cofactor biosynthesis; adenosylcobalamin biosynthesis; adenosylcobalamin from cob(II)yrinate a,c-diamide: step 5/7.</text>
</comment>
<evidence type="ECO:0000256" key="7">
    <source>
        <dbReference type="ARBA" id="ARBA00007490"/>
    </source>
</evidence>
<feature type="binding site" evidence="16">
    <location>
        <begin position="56"/>
        <end position="59"/>
    </location>
    <ligand>
        <name>GTP</name>
        <dbReference type="ChEBI" id="CHEBI:37565"/>
    </ligand>
</feature>
<evidence type="ECO:0000256" key="9">
    <source>
        <dbReference type="ARBA" id="ARBA00022679"/>
    </source>
</evidence>
<dbReference type="EC" id="2.7.7.62" evidence="14"/>
<feature type="binding site" evidence="16">
    <location>
        <position position="88"/>
    </location>
    <ligand>
        <name>GTP</name>
        <dbReference type="ChEBI" id="CHEBI:37565"/>
    </ligand>
</feature>
<comment type="pathway">
    <text evidence="5 14">Cofactor biosynthesis; adenosylcobalamin biosynthesis; adenosylcobalamin from cob(II)yrinate a,c-diamide: step 6/7.</text>
</comment>
<keyword evidence="9 14" id="KW-0808">Transferase</keyword>
<dbReference type="UniPathway" id="UPA00148">
    <property type="reaction ID" value="UER00236"/>
</dbReference>
<feature type="binding site" evidence="16">
    <location>
        <position position="67"/>
    </location>
    <ligand>
        <name>GTP</name>
        <dbReference type="ChEBI" id="CHEBI:37565"/>
    </ligand>
</feature>
<keyword evidence="8 14" id="KW-0169">Cobalamin biosynthesis</keyword>
<evidence type="ECO:0000256" key="3">
    <source>
        <dbReference type="ARBA" id="ARBA00001522"/>
    </source>
</evidence>
<feature type="binding site" evidence="16">
    <location>
        <begin position="39"/>
        <end position="41"/>
    </location>
    <ligand>
        <name>GTP</name>
        <dbReference type="ChEBI" id="CHEBI:37565"/>
    </ligand>
</feature>
<evidence type="ECO:0000256" key="6">
    <source>
        <dbReference type="ARBA" id="ARBA00005159"/>
    </source>
</evidence>
<accession>A0A1I7MVX9</accession>
<comment type="catalytic activity">
    <reaction evidence="3">
        <text>adenosylcob(III)inamide + GTP = adenosylcob(III)inamide phosphate + GDP + H(+)</text>
        <dbReference type="Rhea" id="RHEA:15765"/>
        <dbReference type="ChEBI" id="CHEBI:2480"/>
        <dbReference type="ChEBI" id="CHEBI:15378"/>
        <dbReference type="ChEBI" id="CHEBI:37565"/>
        <dbReference type="ChEBI" id="CHEBI:58189"/>
        <dbReference type="ChEBI" id="CHEBI:58502"/>
        <dbReference type="EC" id="2.7.1.156"/>
    </reaction>
</comment>
<evidence type="ECO:0000256" key="16">
    <source>
        <dbReference type="PIRSR" id="PIRSR006135-2"/>
    </source>
</evidence>
<evidence type="ECO:0000256" key="1">
    <source>
        <dbReference type="ARBA" id="ARBA00000312"/>
    </source>
</evidence>
<keyword evidence="10 14" id="KW-0547">Nucleotide-binding</keyword>
<dbReference type="AlphaFoldDB" id="A0A1I7MVX9"/>
<proteinExistence type="inferred from homology"/>
<evidence type="ECO:0000256" key="4">
    <source>
        <dbReference type="ARBA" id="ARBA00003889"/>
    </source>
</evidence>
<comment type="catalytic activity">
    <reaction evidence="1 14">
        <text>adenosylcob(III)inamide + ATP = adenosylcob(III)inamide phosphate + ADP + H(+)</text>
        <dbReference type="Rhea" id="RHEA:15769"/>
        <dbReference type="ChEBI" id="CHEBI:2480"/>
        <dbReference type="ChEBI" id="CHEBI:15378"/>
        <dbReference type="ChEBI" id="CHEBI:30616"/>
        <dbReference type="ChEBI" id="CHEBI:58502"/>
        <dbReference type="ChEBI" id="CHEBI:456216"/>
        <dbReference type="EC" id="2.7.1.156"/>
    </reaction>
</comment>
<dbReference type="SUPFAM" id="SSF52540">
    <property type="entry name" value="P-loop containing nucleoside triphosphate hydrolases"/>
    <property type="match status" value="1"/>
</dbReference>
<organism evidence="17 18">
    <name type="scientific">Hyphomicrobium facile</name>
    <dbReference type="NCBI Taxonomy" id="51670"/>
    <lineage>
        <taxon>Bacteria</taxon>
        <taxon>Pseudomonadati</taxon>
        <taxon>Pseudomonadota</taxon>
        <taxon>Alphaproteobacteria</taxon>
        <taxon>Hyphomicrobiales</taxon>
        <taxon>Hyphomicrobiaceae</taxon>
        <taxon>Hyphomicrobium</taxon>
    </lineage>
</organism>
<reference evidence="18" key="1">
    <citation type="submission" date="2016-10" db="EMBL/GenBank/DDBJ databases">
        <authorList>
            <person name="Varghese N."/>
            <person name="Submissions S."/>
        </authorList>
    </citation>
    <scope>NUCLEOTIDE SEQUENCE [LARGE SCALE GENOMIC DNA]</scope>
    <source>
        <strain evidence="18">DSM 1565</strain>
    </source>
</reference>
<evidence type="ECO:0000256" key="15">
    <source>
        <dbReference type="PIRSR" id="PIRSR006135-1"/>
    </source>
</evidence>
<dbReference type="GO" id="GO:0005524">
    <property type="term" value="F:ATP binding"/>
    <property type="evidence" value="ECO:0007669"/>
    <property type="project" value="UniProtKB-UniRule"/>
</dbReference>
<dbReference type="Gene3D" id="3.40.50.300">
    <property type="entry name" value="P-loop containing nucleotide triphosphate hydrolases"/>
    <property type="match status" value="1"/>
</dbReference>
<evidence type="ECO:0000256" key="2">
    <source>
        <dbReference type="ARBA" id="ARBA00000711"/>
    </source>
</evidence>
<dbReference type="Proteomes" id="UP000199423">
    <property type="component" value="Unassembled WGS sequence"/>
</dbReference>
<evidence type="ECO:0000256" key="12">
    <source>
        <dbReference type="ARBA" id="ARBA00022840"/>
    </source>
</evidence>
<evidence type="ECO:0000256" key="14">
    <source>
        <dbReference type="PIRNR" id="PIRNR006135"/>
    </source>
</evidence>
<keyword evidence="11 14" id="KW-0418">Kinase</keyword>
<evidence type="ECO:0000256" key="13">
    <source>
        <dbReference type="ARBA" id="ARBA00023134"/>
    </source>
</evidence>
<dbReference type="RefSeq" id="WP_092863780.1">
    <property type="nucleotide sequence ID" value="NZ_FPCH01000001.1"/>
</dbReference>
<dbReference type="NCBIfam" id="NF004469">
    <property type="entry name" value="PRK05800.1"/>
    <property type="match status" value="1"/>
</dbReference>
<dbReference type="InterPro" id="IPR027417">
    <property type="entry name" value="P-loop_NTPase"/>
</dbReference>
<dbReference type="GO" id="GO:0043752">
    <property type="term" value="F:adenosylcobinamide kinase activity"/>
    <property type="evidence" value="ECO:0007669"/>
    <property type="project" value="UniProtKB-EC"/>
</dbReference>
<comment type="function">
    <text evidence="4 14">Catalyzes ATP-dependent phosphorylation of adenosylcobinamide and addition of GMP to adenosylcobinamide phosphate.</text>
</comment>
<evidence type="ECO:0000313" key="17">
    <source>
        <dbReference type="EMBL" id="SFV26545.1"/>
    </source>
</evidence>
<evidence type="ECO:0000256" key="5">
    <source>
        <dbReference type="ARBA" id="ARBA00004692"/>
    </source>
</evidence>
<dbReference type="PANTHER" id="PTHR34848:SF1">
    <property type="entry name" value="BIFUNCTIONAL ADENOSYLCOBALAMIN BIOSYNTHESIS PROTEIN COBU"/>
    <property type="match status" value="1"/>
</dbReference>
<sequence>MPTPTLPQLTLVLGGARSGKSLYAERLVTSQPGPWAYIATAEAFDGEMDERIKLHKRRRSSGWVQHETPLDIADILSNRTSELVSLVDCLTLWLSNLMHAERPIPDATDKLIAALSKRIAPCVIVSNEVGLGIVPDNALARAFRDEAGRLNQKIAATADKVVFVAAGLPLTLKG</sequence>
<dbReference type="PANTHER" id="PTHR34848">
    <property type="match status" value="1"/>
</dbReference>
<evidence type="ECO:0000313" key="18">
    <source>
        <dbReference type="Proteomes" id="UP000199423"/>
    </source>
</evidence>
<keyword evidence="17" id="KW-0548">Nucleotidyltransferase</keyword>
<gene>
    <name evidence="17" type="ORF">SAMN04488557_0512</name>
</gene>
<name>A0A1I7MVX9_9HYPH</name>
<comment type="catalytic activity">
    <reaction evidence="2 14">
        <text>adenosylcob(III)inamide phosphate + GTP + H(+) = adenosylcob(III)inamide-GDP + diphosphate</text>
        <dbReference type="Rhea" id="RHEA:22712"/>
        <dbReference type="ChEBI" id="CHEBI:15378"/>
        <dbReference type="ChEBI" id="CHEBI:33019"/>
        <dbReference type="ChEBI" id="CHEBI:37565"/>
        <dbReference type="ChEBI" id="CHEBI:58502"/>
        <dbReference type="ChEBI" id="CHEBI:60487"/>
        <dbReference type="EC" id="2.7.7.62"/>
    </reaction>
</comment>
<evidence type="ECO:0000256" key="8">
    <source>
        <dbReference type="ARBA" id="ARBA00022573"/>
    </source>
</evidence>